<feature type="transmembrane region" description="Helical" evidence="1">
    <location>
        <begin position="52"/>
        <end position="76"/>
    </location>
</feature>
<accession>A0A2H0BUI5</accession>
<dbReference type="Proteomes" id="UP000231246">
    <property type="component" value="Unassembled WGS sequence"/>
</dbReference>
<sequence>MSIIITIIILLAVLVESTLFPIPLALLIFILWSSNIKGLAFNIYMVGALNGGLIDILSLRPYGITVLIFLGTIFVIQRYSKKVETYRLFYLIPVVIITIGTYSWYFYHDFVPQILISLVVILVYSLTRKKNHSKYGTL</sequence>
<dbReference type="AlphaFoldDB" id="A0A2H0BUI5"/>
<gene>
    <name evidence="2" type="ORF">COW99_04615</name>
</gene>
<feature type="transmembrane region" description="Helical" evidence="1">
    <location>
        <begin position="88"/>
        <end position="104"/>
    </location>
</feature>
<dbReference type="EMBL" id="PCTA01000029">
    <property type="protein sequence ID" value="PIP61345.1"/>
    <property type="molecule type" value="Genomic_DNA"/>
</dbReference>
<comment type="caution">
    <text evidence="2">The sequence shown here is derived from an EMBL/GenBank/DDBJ whole genome shotgun (WGS) entry which is preliminary data.</text>
</comment>
<proteinExistence type="predicted"/>
<reference evidence="2 3" key="1">
    <citation type="submission" date="2017-09" db="EMBL/GenBank/DDBJ databases">
        <title>Depth-based differentiation of microbial function through sediment-hosted aquifers and enrichment of novel symbionts in the deep terrestrial subsurface.</title>
        <authorList>
            <person name="Probst A.J."/>
            <person name="Ladd B."/>
            <person name="Jarett J.K."/>
            <person name="Geller-Mcgrath D.E."/>
            <person name="Sieber C.M."/>
            <person name="Emerson J.B."/>
            <person name="Anantharaman K."/>
            <person name="Thomas B.C."/>
            <person name="Malmstrom R."/>
            <person name="Stieglmeier M."/>
            <person name="Klingl A."/>
            <person name="Woyke T."/>
            <person name="Ryan C.M."/>
            <person name="Banfield J.F."/>
        </authorList>
    </citation>
    <scope>NUCLEOTIDE SEQUENCE [LARGE SCALE GENOMIC DNA]</scope>
    <source>
        <strain evidence="2">CG22_combo_CG10-13_8_21_14_all_38_20</strain>
    </source>
</reference>
<keyword evidence="1" id="KW-1133">Transmembrane helix</keyword>
<organism evidence="2 3">
    <name type="scientific">Candidatus Roizmanbacteria bacterium CG22_combo_CG10-13_8_21_14_all_38_20</name>
    <dbReference type="NCBI Taxonomy" id="1974862"/>
    <lineage>
        <taxon>Bacteria</taxon>
        <taxon>Candidatus Roizmaniibacteriota</taxon>
    </lineage>
</organism>
<feature type="transmembrane region" description="Helical" evidence="1">
    <location>
        <begin position="7"/>
        <end position="32"/>
    </location>
</feature>
<keyword evidence="1" id="KW-0472">Membrane</keyword>
<feature type="transmembrane region" description="Helical" evidence="1">
    <location>
        <begin position="110"/>
        <end position="127"/>
    </location>
</feature>
<evidence type="ECO:0000313" key="2">
    <source>
        <dbReference type="EMBL" id="PIP61345.1"/>
    </source>
</evidence>
<keyword evidence="1" id="KW-0812">Transmembrane</keyword>
<evidence type="ECO:0000313" key="3">
    <source>
        <dbReference type="Proteomes" id="UP000231246"/>
    </source>
</evidence>
<evidence type="ECO:0000256" key="1">
    <source>
        <dbReference type="SAM" id="Phobius"/>
    </source>
</evidence>
<protein>
    <submittedName>
        <fullName evidence="2">Uncharacterized protein</fullName>
    </submittedName>
</protein>
<name>A0A2H0BUI5_9BACT</name>